<evidence type="ECO:0000256" key="4">
    <source>
        <dbReference type="ARBA" id="ARBA00022676"/>
    </source>
</evidence>
<dbReference type="InterPro" id="IPR004856">
    <property type="entry name" value="Glyco_trans_ALG6/ALG8"/>
</dbReference>
<gene>
    <name evidence="12" type="primary">ALG8</name>
    <name evidence="12" type="ORF">H0H81_000161</name>
</gene>
<protein>
    <recommendedName>
        <fullName evidence="11">Alpha-1,3-glucosyltransferase</fullName>
        <ecNumber evidence="11">2.4.1.-</ecNumber>
    </recommendedName>
</protein>
<evidence type="ECO:0000256" key="1">
    <source>
        <dbReference type="ARBA" id="ARBA00004477"/>
    </source>
</evidence>
<keyword evidence="7 11" id="KW-0256">Endoplasmic reticulum</keyword>
<reference evidence="12" key="1">
    <citation type="submission" date="2021-02" db="EMBL/GenBank/DDBJ databases">
        <authorList>
            <person name="Nieuwenhuis M."/>
            <person name="Van De Peppel L.J.J."/>
        </authorList>
    </citation>
    <scope>NUCLEOTIDE SEQUENCE</scope>
    <source>
        <strain evidence="12">D49</strain>
    </source>
</reference>
<dbReference type="EMBL" id="JABCKI010000503">
    <property type="protein sequence ID" value="KAG5650250.1"/>
    <property type="molecule type" value="Genomic_DNA"/>
</dbReference>
<comment type="similarity">
    <text evidence="3 11">Belongs to the ALG6/ALG8 glucosyltransferase family.</text>
</comment>
<evidence type="ECO:0000256" key="5">
    <source>
        <dbReference type="ARBA" id="ARBA00022679"/>
    </source>
</evidence>
<evidence type="ECO:0000256" key="11">
    <source>
        <dbReference type="RuleBase" id="RU363110"/>
    </source>
</evidence>
<evidence type="ECO:0000313" key="13">
    <source>
        <dbReference type="Proteomes" id="UP000717328"/>
    </source>
</evidence>
<dbReference type="PANTHER" id="PTHR12413">
    <property type="entry name" value="DOLICHYL GLYCOSYLTRANSFERASE"/>
    <property type="match status" value="1"/>
</dbReference>
<dbReference type="AlphaFoldDB" id="A0A9P7KIZ6"/>
<comment type="caution">
    <text evidence="12">The sequence shown here is derived from an EMBL/GenBank/DDBJ whole genome shotgun (WGS) entry which is preliminary data.</text>
</comment>
<dbReference type="GO" id="GO:0042283">
    <property type="term" value="F:dolichyl pyrophosphate Glc1Man9GlcNAc2 alpha-1,3-glucosyltransferase activity"/>
    <property type="evidence" value="ECO:0007669"/>
    <property type="project" value="UniProtKB-EC"/>
</dbReference>
<evidence type="ECO:0000313" key="12">
    <source>
        <dbReference type="EMBL" id="KAG5650250.1"/>
    </source>
</evidence>
<keyword evidence="8" id="KW-1133">Transmembrane helix</keyword>
<comment type="pathway">
    <text evidence="2 11">Protein modification; protein glycosylation.</text>
</comment>
<dbReference type="GO" id="GO:0006487">
    <property type="term" value="P:protein N-linked glycosylation"/>
    <property type="evidence" value="ECO:0007669"/>
    <property type="project" value="TreeGrafter"/>
</dbReference>
<organism evidence="12 13">
    <name type="scientific">Sphagnurus paluster</name>
    <dbReference type="NCBI Taxonomy" id="117069"/>
    <lineage>
        <taxon>Eukaryota</taxon>
        <taxon>Fungi</taxon>
        <taxon>Dikarya</taxon>
        <taxon>Basidiomycota</taxon>
        <taxon>Agaricomycotina</taxon>
        <taxon>Agaricomycetes</taxon>
        <taxon>Agaricomycetidae</taxon>
        <taxon>Agaricales</taxon>
        <taxon>Tricholomatineae</taxon>
        <taxon>Lyophyllaceae</taxon>
        <taxon>Sphagnurus</taxon>
    </lineage>
</organism>
<dbReference type="PANTHER" id="PTHR12413:SF2">
    <property type="entry name" value="DOLICHYL PYROPHOSPHATE GLC1MAN9GLCNAC2 ALPHA-1,3-GLUCOSYLTRANSFERASE-RELATED"/>
    <property type="match status" value="1"/>
</dbReference>
<keyword evidence="9" id="KW-0472">Membrane</keyword>
<evidence type="ECO:0000256" key="7">
    <source>
        <dbReference type="ARBA" id="ARBA00022824"/>
    </source>
</evidence>
<keyword evidence="13" id="KW-1185">Reference proteome</keyword>
<accession>A0A9P7KIZ6</accession>
<evidence type="ECO:0000256" key="6">
    <source>
        <dbReference type="ARBA" id="ARBA00022692"/>
    </source>
</evidence>
<evidence type="ECO:0000256" key="9">
    <source>
        <dbReference type="ARBA" id="ARBA00023136"/>
    </source>
</evidence>
<proteinExistence type="inferred from homology"/>
<dbReference type="GO" id="GO:0005789">
    <property type="term" value="C:endoplasmic reticulum membrane"/>
    <property type="evidence" value="ECO:0007669"/>
    <property type="project" value="UniProtKB-SubCell"/>
</dbReference>
<dbReference type="Proteomes" id="UP000717328">
    <property type="component" value="Unassembled WGS sequence"/>
</dbReference>
<name>A0A9P7KIZ6_9AGAR</name>
<comment type="catalytic activity">
    <reaction evidence="10">
        <text>an alpha-D-Glc-(1-&gt;3)-alpha-D-Man-(1-&gt;2)-alpha-D-Man-(1-&gt;2)-alpha-D-Man-(1-&gt;3)-[alpha-D-Man-(1-&gt;2)-alpha-D-Man-(1-&gt;3)-[alpha-D-Man-(1-&gt;2)-alpha-D-Man-(1-&gt;6)]-alpha-D-Man-(1-&gt;6)]-beta-D-Man-(1-&gt;4)-beta-D-GlcNAc-(1-&gt;4)-alpha-D-GlcNAc-diphospho-di-trans,poly-cis-dolichol + a di-trans,poly-cis-dolichyl beta-D-glucosyl phosphate = an alpha-D-Glc-(1-&gt;3)-alpha-D-Glc-(1-&gt;3)-alpha-D-Man-(1-&gt;2)-alpha-D-Man-(1-&gt;2)-alpha-D-Man-(1-&gt;3)-[alpha-D-Man-(1-&gt;2)-alpha-D-Man-(1-&gt;3)-[alpha-D-Man-(1-&gt;2)-alpha-D-Man-(1-&gt;6)]-alpha-D-Man-(1-&gt;6)]-beta-D-Man-(1-&gt;4)-beta-D-GlcNAc-(1-&gt;4)-alpha-D-GlcNAc-diphospho-di-trans,poly-cis-dolichol + a di-trans,poly-cis-dolichyl phosphate + H(+)</text>
        <dbReference type="Rhea" id="RHEA:31307"/>
        <dbReference type="Rhea" id="RHEA-COMP:19498"/>
        <dbReference type="Rhea" id="RHEA-COMP:19502"/>
        <dbReference type="Rhea" id="RHEA-COMP:19521"/>
        <dbReference type="Rhea" id="RHEA-COMP:19522"/>
        <dbReference type="ChEBI" id="CHEBI:15378"/>
        <dbReference type="ChEBI" id="CHEBI:57525"/>
        <dbReference type="ChEBI" id="CHEBI:57683"/>
        <dbReference type="ChEBI" id="CHEBI:132521"/>
        <dbReference type="ChEBI" id="CHEBI:132522"/>
        <dbReference type="EC" id="2.4.1.265"/>
    </reaction>
    <physiologicalReaction direction="left-to-right" evidence="10">
        <dbReference type="Rhea" id="RHEA:31308"/>
    </physiologicalReaction>
</comment>
<keyword evidence="4 11" id="KW-0328">Glycosyltransferase</keyword>
<reference evidence="12" key="2">
    <citation type="submission" date="2021-10" db="EMBL/GenBank/DDBJ databases">
        <title>Phylogenomics reveals ancestral predisposition of the termite-cultivated fungus Termitomyces towards a domesticated lifestyle.</title>
        <authorList>
            <person name="Auxier B."/>
            <person name="Grum-Grzhimaylo A."/>
            <person name="Cardenas M.E."/>
            <person name="Lodge J.D."/>
            <person name="Laessoe T."/>
            <person name="Pedersen O."/>
            <person name="Smith M.E."/>
            <person name="Kuyper T.W."/>
            <person name="Franco-Molano E.A."/>
            <person name="Baroni T.J."/>
            <person name="Aanen D.K."/>
        </authorList>
    </citation>
    <scope>NUCLEOTIDE SEQUENCE</scope>
    <source>
        <strain evidence="12">D49</strain>
    </source>
</reference>
<dbReference type="Pfam" id="PF03155">
    <property type="entry name" value="Alg6_Alg8"/>
    <property type="match status" value="1"/>
</dbReference>
<keyword evidence="5 11" id="KW-0808">Transferase</keyword>
<keyword evidence="6" id="KW-0812">Transmembrane</keyword>
<comment type="subcellular location">
    <subcellularLocation>
        <location evidence="1 11">Endoplasmic reticulum membrane</location>
        <topology evidence="1 11">Multi-pass membrane protein</topology>
    </subcellularLocation>
</comment>
<dbReference type="EC" id="2.4.1.-" evidence="11"/>
<evidence type="ECO:0000256" key="10">
    <source>
        <dbReference type="ARBA" id="ARBA00047346"/>
    </source>
</evidence>
<sequence length="148" mass="17360">MLKPPSNTAPENLSGETKYKHSASTWLQWDLETSEWDILIFSTALKILLYPSYRSTDFEVHRNWLAITYSLPISKWYYDTTSEWTLDYPPFFAYFEKIMSIPAALIDPKIVDLNNLNYDAWSVIEYQRTTVILTELVLAAVLLRYIYA</sequence>
<evidence type="ECO:0000256" key="8">
    <source>
        <dbReference type="ARBA" id="ARBA00022989"/>
    </source>
</evidence>
<dbReference type="OrthoDB" id="2952317at2759"/>
<evidence type="ECO:0000256" key="3">
    <source>
        <dbReference type="ARBA" id="ARBA00008715"/>
    </source>
</evidence>
<evidence type="ECO:0000256" key="2">
    <source>
        <dbReference type="ARBA" id="ARBA00004922"/>
    </source>
</evidence>